<dbReference type="Gene3D" id="1.25.40.10">
    <property type="entry name" value="Tetratricopeptide repeat domain"/>
    <property type="match status" value="1"/>
</dbReference>
<protein>
    <recommendedName>
        <fullName evidence="3">DUF924-domain-containing protein</fullName>
    </recommendedName>
</protein>
<dbReference type="OrthoDB" id="414698at2759"/>
<comment type="caution">
    <text evidence="1">The sequence shown here is derived from an EMBL/GenBank/DDBJ whole genome shotgun (WGS) entry which is preliminary data.</text>
</comment>
<dbReference type="EMBL" id="CAJVPG010000321">
    <property type="protein sequence ID" value="CAG8392169.1"/>
    <property type="molecule type" value="Genomic_DNA"/>
</dbReference>
<dbReference type="AlphaFoldDB" id="A0A9W4NPR3"/>
<accession>A0A9W4NPR3</accession>
<keyword evidence="2" id="KW-1185">Reference proteome</keyword>
<name>A0A9W4NPR3_9EURO</name>
<dbReference type="Pfam" id="PF06041">
    <property type="entry name" value="DUF924"/>
    <property type="match status" value="1"/>
</dbReference>
<proteinExistence type="predicted"/>
<gene>
    <name evidence="1" type="ORF">PSALAMII_LOCUS6886</name>
</gene>
<evidence type="ECO:0000313" key="1">
    <source>
        <dbReference type="EMBL" id="CAG8392169.1"/>
    </source>
</evidence>
<dbReference type="SUPFAM" id="SSF48452">
    <property type="entry name" value="TPR-like"/>
    <property type="match status" value="1"/>
</dbReference>
<dbReference type="Gene3D" id="1.20.58.320">
    <property type="entry name" value="TPR-like"/>
    <property type="match status" value="1"/>
</dbReference>
<reference evidence="1" key="1">
    <citation type="submission" date="2021-07" db="EMBL/GenBank/DDBJ databases">
        <authorList>
            <person name="Branca A.L. A."/>
        </authorList>
    </citation>
    <scope>NUCLEOTIDE SEQUENCE</scope>
</reference>
<evidence type="ECO:0008006" key="3">
    <source>
        <dbReference type="Google" id="ProtNLM"/>
    </source>
</evidence>
<dbReference type="InterPro" id="IPR011990">
    <property type="entry name" value="TPR-like_helical_dom_sf"/>
</dbReference>
<dbReference type="Proteomes" id="UP001152649">
    <property type="component" value="Unassembled WGS sequence"/>
</dbReference>
<sequence>MSSAQVSCRSVTSPGGLDMFRRLFQSSRILRPVSRTGLVSLSARTLSIGRPALRQTVQRTQLGIFHSAPKRMSSTSALKQELTPTLLENVHKLWFEHLGDEESLVLPKGSEMGKWFAKNEEFDQACVMQFRPALETIINSEASASDILSAVSPSSAMDWLSVIILLDQIPRNCYRGDESKVVFGRFDPLAEEIALQAFQQGIPTQPSTKHRMAYRIWFHMPLMHSESLAVHEQAVKVQEDIARDMNELLAKDPSRLTDEESKCHSALSNQGDVQSFLTQNLDFEKRHKVIIERFGRYPHRNQALGRKSTLEEIEYLTNGGETFG</sequence>
<dbReference type="InterPro" id="IPR010323">
    <property type="entry name" value="DUF924"/>
</dbReference>
<organism evidence="1 2">
    <name type="scientific">Penicillium salamii</name>
    <dbReference type="NCBI Taxonomy" id="1612424"/>
    <lineage>
        <taxon>Eukaryota</taxon>
        <taxon>Fungi</taxon>
        <taxon>Dikarya</taxon>
        <taxon>Ascomycota</taxon>
        <taxon>Pezizomycotina</taxon>
        <taxon>Eurotiomycetes</taxon>
        <taxon>Eurotiomycetidae</taxon>
        <taxon>Eurotiales</taxon>
        <taxon>Aspergillaceae</taxon>
        <taxon>Penicillium</taxon>
    </lineage>
</organism>
<evidence type="ECO:0000313" key="2">
    <source>
        <dbReference type="Proteomes" id="UP001152649"/>
    </source>
</evidence>